<name>A0A9X2I2S3_9FLAO</name>
<dbReference type="InterPro" id="IPR036361">
    <property type="entry name" value="SAP_dom_sf"/>
</dbReference>
<evidence type="ECO:0000313" key="2">
    <source>
        <dbReference type="Proteomes" id="UP001155280"/>
    </source>
</evidence>
<sequence length="72" mass="8451">MESQPNNPLHGIKLGQIVEQLHAHYGWDGLADRIDINCFKNDPSVKSSLKFLRRTPWAREKVERLYLKTDFK</sequence>
<accession>A0A9X2I2S3</accession>
<gene>
    <name evidence="1" type="ORF">MKO06_02655</name>
</gene>
<proteinExistence type="predicted"/>
<comment type="caution">
    <text evidence="1">The sequence shown here is derived from an EMBL/GenBank/DDBJ whole genome shotgun (WGS) entry which is preliminary data.</text>
</comment>
<dbReference type="InterPro" id="IPR018668">
    <property type="entry name" value="DNA-binding_VF530-like"/>
</dbReference>
<organism evidence="1 2">
    <name type="scientific">Christiangramia oceanisediminis</name>
    <dbReference type="NCBI Taxonomy" id="2920386"/>
    <lineage>
        <taxon>Bacteria</taxon>
        <taxon>Pseudomonadati</taxon>
        <taxon>Bacteroidota</taxon>
        <taxon>Flavobacteriia</taxon>
        <taxon>Flavobacteriales</taxon>
        <taxon>Flavobacteriaceae</taxon>
        <taxon>Christiangramia</taxon>
    </lineage>
</organism>
<dbReference type="Proteomes" id="UP001155280">
    <property type="component" value="Unassembled WGS sequence"/>
</dbReference>
<dbReference type="Gene3D" id="1.10.720.30">
    <property type="entry name" value="SAP domain"/>
    <property type="match status" value="1"/>
</dbReference>
<protein>
    <submittedName>
        <fullName evidence="1">VF530 family protein</fullName>
    </submittedName>
</protein>
<dbReference type="GO" id="GO:0003677">
    <property type="term" value="F:DNA binding"/>
    <property type="evidence" value="ECO:0007669"/>
    <property type="project" value="InterPro"/>
</dbReference>
<keyword evidence="2" id="KW-1185">Reference proteome</keyword>
<evidence type="ECO:0000313" key="1">
    <source>
        <dbReference type="EMBL" id="MCP9198790.1"/>
    </source>
</evidence>
<reference evidence="1" key="1">
    <citation type="submission" date="2022-07" db="EMBL/GenBank/DDBJ databases">
        <title>Gramela sediminis sp. nov., isolated from deep-sea sediment of the Indian Ocean.</title>
        <authorList>
            <person name="Shi H."/>
        </authorList>
    </citation>
    <scope>NUCLEOTIDE SEQUENCE</scope>
    <source>
        <strain evidence="1">GC03-9</strain>
    </source>
</reference>
<dbReference type="Pfam" id="PF09905">
    <property type="entry name" value="VF530"/>
    <property type="match status" value="1"/>
</dbReference>
<dbReference type="EMBL" id="JANCNS010000001">
    <property type="protein sequence ID" value="MCP9198790.1"/>
    <property type="molecule type" value="Genomic_DNA"/>
</dbReference>
<dbReference type="RefSeq" id="WP_241550792.1">
    <property type="nucleotide sequence ID" value="NZ_JANCNS010000001.1"/>
</dbReference>
<dbReference type="AlphaFoldDB" id="A0A9X2I2S3"/>